<reference evidence="2" key="3">
    <citation type="journal article" date="2017" name="Nature">
        <title>Genome sequence of the progenitor of the wheat D genome Aegilops tauschii.</title>
        <authorList>
            <person name="Luo M.C."/>
            <person name="Gu Y.Q."/>
            <person name="Puiu D."/>
            <person name="Wang H."/>
            <person name="Twardziok S.O."/>
            <person name="Deal K.R."/>
            <person name="Huo N."/>
            <person name="Zhu T."/>
            <person name="Wang L."/>
            <person name="Wang Y."/>
            <person name="McGuire P.E."/>
            <person name="Liu S."/>
            <person name="Long H."/>
            <person name="Ramasamy R.K."/>
            <person name="Rodriguez J.C."/>
            <person name="Van S.L."/>
            <person name="Yuan L."/>
            <person name="Wang Z."/>
            <person name="Xia Z."/>
            <person name="Xiao L."/>
            <person name="Anderson O.D."/>
            <person name="Ouyang S."/>
            <person name="Liang Y."/>
            <person name="Zimin A.V."/>
            <person name="Pertea G."/>
            <person name="Qi P."/>
            <person name="Bennetzen J.L."/>
            <person name="Dai X."/>
            <person name="Dawson M.W."/>
            <person name="Muller H.G."/>
            <person name="Kugler K."/>
            <person name="Rivarola-Duarte L."/>
            <person name="Spannagl M."/>
            <person name="Mayer K.F.X."/>
            <person name="Lu F.H."/>
            <person name="Bevan M.W."/>
            <person name="Leroy P."/>
            <person name="Li P."/>
            <person name="You F.M."/>
            <person name="Sun Q."/>
            <person name="Liu Z."/>
            <person name="Lyons E."/>
            <person name="Wicker T."/>
            <person name="Salzberg S.L."/>
            <person name="Devos K.M."/>
            <person name="Dvorak J."/>
        </authorList>
    </citation>
    <scope>NUCLEOTIDE SEQUENCE [LARGE SCALE GENOMIC DNA]</scope>
    <source>
        <strain evidence="2">cv. AL8/78</strain>
    </source>
</reference>
<name>A0A453ENA0_AEGTS</name>
<proteinExistence type="predicted"/>
<accession>A0A453ENA0</accession>
<dbReference type="AlphaFoldDB" id="A0A453ENA0"/>
<protein>
    <submittedName>
        <fullName evidence="2">Uncharacterized protein</fullName>
    </submittedName>
</protein>
<reference evidence="3" key="1">
    <citation type="journal article" date="2014" name="Science">
        <title>Ancient hybridizations among the ancestral genomes of bread wheat.</title>
        <authorList>
            <consortium name="International Wheat Genome Sequencing Consortium,"/>
            <person name="Marcussen T."/>
            <person name="Sandve S.R."/>
            <person name="Heier L."/>
            <person name="Spannagl M."/>
            <person name="Pfeifer M."/>
            <person name="Jakobsen K.S."/>
            <person name="Wulff B.B."/>
            <person name="Steuernagel B."/>
            <person name="Mayer K.F."/>
            <person name="Olsen O.A."/>
        </authorList>
    </citation>
    <scope>NUCLEOTIDE SEQUENCE [LARGE SCALE GENOMIC DNA]</scope>
    <source>
        <strain evidence="3">cv. AL8/78</strain>
    </source>
</reference>
<dbReference type="Proteomes" id="UP000015105">
    <property type="component" value="Chromosome 3D"/>
</dbReference>
<reference evidence="3" key="2">
    <citation type="journal article" date="2017" name="Nat. Plants">
        <title>The Aegilops tauschii genome reveals multiple impacts of transposons.</title>
        <authorList>
            <person name="Zhao G."/>
            <person name="Zou C."/>
            <person name="Li K."/>
            <person name="Wang K."/>
            <person name="Li T."/>
            <person name="Gao L."/>
            <person name="Zhang X."/>
            <person name="Wang H."/>
            <person name="Yang Z."/>
            <person name="Liu X."/>
            <person name="Jiang W."/>
            <person name="Mao L."/>
            <person name="Kong X."/>
            <person name="Jiao Y."/>
            <person name="Jia J."/>
        </authorList>
    </citation>
    <scope>NUCLEOTIDE SEQUENCE [LARGE SCALE GENOMIC DNA]</scope>
    <source>
        <strain evidence="3">cv. AL8/78</strain>
    </source>
</reference>
<sequence length="154" mass="16698">RIPKKTLSRDPHPHPELLSATIPLPSPPHTPAGSGELRPRTMRPQAPPSLPSVQIHAYGPTPLPAARVSGADPLAAITTTGLGEPMFLPVAGGAEVSRSRSRRQRHTYQELELGHHRCLICKCWICSYKLGLLIPAAIEIQAGMVLDFLCRNIV</sequence>
<evidence type="ECO:0000313" key="3">
    <source>
        <dbReference type="Proteomes" id="UP000015105"/>
    </source>
</evidence>
<reference evidence="2" key="4">
    <citation type="submission" date="2019-03" db="UniProtKB">
        <authorList>
            <consortium name="EnsemblPlants"/>
        </authorList>
    </citation>
    <scope>IDENTIFICATION</scope>
</reference>
<keyword evidence="3" id="KW-1185">Reference proteome</keyword>
<evidence type="ECO:0000256" key="1">
    <source>
        <dbReference type="SAM" id="MobiDB-lite"/>
    </source>
</evidence>
<dbReference type="Gramene" id="AET3Gv20405800.8">
    <property type="protein sequence ID" value="AET3Gv20405800.8"/>
    <property type="gene ID" value="AET3Gv20405800"/>
</dbReference>
<reference evidence="2" key="5">
    <citation type="journal article" date="2021" name="G3 (Bethesda)">
        <title>Aegilops tauschii genome assembly Aet v5.0 features greater sequence contiguity and improved annotation.</title>
        <authorList>
            <person name="Wang L."/>
            <person name="Zhu T."/>
            <person name="Rodriguez J.C."/>
            <person name="Deal K.R."/>
            <person name="Dubcovsky J."/>
            <person name="McGuire P.E."/>
            <person name="Lux T."/>
            <person name="Spannagl M."/>
            <person name="Mayer K.F.X."/>
            <person name="Baldrich P."/>
            <person name="Meyers B.C."/>
            <person name="Huo N."/>
            <person name="Gu Y.Q."/>
            <person name="Zhou H."/>
            <person name="Devos K.M."/>
            <person name="Bennetzen J.L."/>
            <person name="Unver T."/>
            <person name="Budak H."/>
            <person name="Gulick P.J."/>
            <person name="Galiba G."/>
            <person name="Kalapos B."/>
            <person name="Nelson D.R."/>
            <person name="Li P."/>
            <person name="You F.M."/>
            <person name="Luo M.C."/>
            <person name="Dvorak J."/>
        </authorList>
    </citation>
    <scope>NUCLEOTIDE SEQUENCE [LARGE SCALE GENOMIC DNA]</scope>
    <source>
        <strain evidence="2">cv. AL8/78</strain>
    </source>
</reference>
<feature type="region of interest" description="Disordered" evidence="1">
    <location>
        <begin position="1"/>
        <end position="58"/>
    </location>
</feature>
<organism evidence="2 3">
    <name type="scientific">Aegilops tauschii subsp. strangulata</name>
    <name type="common">Goatgrass</name>
    <dbReference type="NCBI Taxonomy" id="200361"/>
    <lineage>
        <taxon>Eukaryota</taxon>
        <taxon>Viridiplantae</taxon>
        <taxon>Streptophyta</taxon>
        <taxon>Embryophyta</taxon>
        <taxon>Tracheophyta</taxon>
        <taxon>Spermatophyta</taxon>
        <taxon>Magnoliopsida</taxon>
        <taxon>Liliopsida</taxon>
        <taxon>Poales</taxon>
        <taxon>Poaceae</taxon>
        <taxon>BOP clade</taxon>
        <taxon>Pooideae</taxon>
        <taxon>Triticodae</taxon>
        <taxon>Triticeae</taxon>
        <taxon>Triticinae</taxon>
        <taxon>Aegilops</taxon>
    </lineage>
</organism>
<dbReference type="EnsemblPlants" id="AET3Gv20405800.8">
    <property type="protein sequence ID" value="AET3Gv20405800.8"/>
    <property type="gene ID" value="AET3Gv20405800"/>
</dbReference>
<evidence type="ECO:0000313" key="2">
    <source>
        <dbReference type="EnsemblPlants" id="AET3Gv20405800.8"/>
    </source>
</evidence>